<feature type="transmembrane region" description="Helical" evidence="1">
    <location>
        <begin position="45"/>
        <end position="67"/>
    </location>
</feature>
<name>A0A368RSV7_SETIT</name>
<dbReference type="Pfam" id="PF04578">
    <property type="entry name" value="DUF594"/>
    <property type="match status" value="1"/>
</dbReference>
<dbReference type="InterPro" id="IPR025315">
    <property type="entry name" value="DUF4220"/>
</dbReference>
<reference evidence="3" key="1">
    <citation type="journal article" date="2012" name="Nat. Biotechnol.">
        <title>Reference genome sequence of the model plant Setaria.</title>
        <authorList>
            <person name="Bennetzen J.L."/>
            <person name="Schmutz J."/>
            <person name="Wang H."/>
            <person name="Percifield R."/>
            <person name="Hawkins J."/>
            <person name="Pontaroli A.C."/>
            <person name="Estep M."/>
            <person name="Feng L."/>
            <person name="Vaughn J.N."/>
            <person name="Grimwood J."/>
            <person name="Jenkins J."/>
            <person name="Barry K."/>
            <person name="Lindquist E."/>
            <person name="Hellsten U."/>
            <person name="Deshpande S."/>
            <person name="Wang X."/>
            <person name="Wu X."/>
            <person name="Mitros T."/>
            <person name="Triplett J."/>
            <person name="Yang X."/>
            <person name="Ye C.Y."/>
            <person name="Mauro-Herrera M."/>
            <person name="Wang L."/>
            <person name="Li P."/>
            <person name="Sharma M."/>
            <person name="Sharma R."/>
            <person name="Ronald P.C."/>
            <person name="Panaud O."/>
            <person name="Kellogg E.A."/>
            <person name="Brutnell T.P."/>
            <person name="Doust A.N."/>
            <person name="Tuskan G.A."/>
            <person name="Rokhsar D."/>
            <person name="Devos K.M."/>
        </authorList>
    </citation>
    <scope>NUCLEOTIDE SEQUENCE [LARGE SCALE GENOMIC DNA]</scope>
    <source>
        <strain evidence="3">Yugu1</strain>
    </source>
</reference>
<evidence type="ECO:0000313" key="3">
    <source>
        <dbReference type="EMBL" id="RCV32630.1"/>
    </source>
</evidence>
<protein>
    <recommendedName>
        <fullName evidence="2">DUF4220 domain-containing protein</fullName>
    </recommendedName>
</protein>
<proteinExistence type="predicted"/>
<dbReference type="Pfam" id="PF13968">
    <property type="entry name" value="DUF4220"/>
    <property type="match status" value="1"/>
</dbReference>
<gene>
    <name evidence="3" type="ORF">SETIT_7G018300v2</name>
</gene>
<organism evidence="3">
    <name type="scientific">Setaria italica</name>
    <name type="common">Foxtail millet</name>
    <name type="synonym">Panicum italicum</name>
    <dbReference type="NCBI Taxonomy" id="4555"/>
    <lineage>
        <taxon>Eukaryota</taxon>
        <taxon>Viridiplantae</taxon>
        <taxon>Streptophyta</taxon>
        <taxon>Embryophyta</taxon>
        <taxon>Tracheophyta</taxon>
        <taxon>Spermatophyta</taxon>
        <taxon>Magnoliopsida</taxon>
        <taxon>Liliopsida</taxon>
        <taxon>Poales</taxon>
        <taxon>Poaceae</taxon>
        <taxon>PACMAD clade</taxon>
        <taxon>Panicoideae</taxon>
        <taxon>Panicodae</taxon>
        <taxon>Paniceae</taxon>
        <taxon>Cenchrinae</taxon>
        <taxon>Setaria</taxon>
    </lineage>
</organism>
<evidence type="ECO:0000259" key="2">
    <source>
        <dbReference type="Pfam" id="PF13968"/>
    </source>
</evidence>
<sequence length="629" mass="72081">MDRLLVDLRNEWAVQTLVLFSFTLQVFLLLFASIRRYNVKILPRFFLWLAYQLADSTALFTLGHMAISNRPHEEQPLMASWAPFLLVHLGGQDTITAYSFEDNRLWLRHLQTLVVQVLGSAYVLYKYMPGSETLMMVAAVLIFVVGILKYGERIWALQSASFDSIWNSFDRSDASVRESERNRILSDVLQRRYSLDEETVLMGAHGLLDVCVGLFIGLERRKRDYVREIMRTLNAVDLLDKLMEMELSLMYDILYTKATVIHTWYGCCIRIITLVATVTAFLMFLFSSKHGHSRKDIAVTYVLSVGALLLEMASTVRAFGSTWTCANLHNSKWHWLHGELLSFRRSVGAATTRNRRWSGFVYQYNLLESCAHDAPRVPTLLRMARLLGQAPGQIAEKWWDELYHSGPAKLSNSTKELVLKQILRMGKRGEEIGSLPGLLTLKDVSLDDYVGWSIQDIGFEDSIMAWHLASDICLFADRSDQTDLQEAIKVLSNYMMFLLVLRPHMLPGPVRRSRYDKFHEDLLKFMASISGPSANSPQDRLEWCLRKGFHARINSDVPHAYFDAGVRLADVLYDRPNRLDVIFGVWVEMLCYVANHCSRESHARQLSMGGELVTVVWLMARHANLSFIV</sequence>
<dbReference type="STRING" id="4555.A0A368RSV7"/>
<feature type="transmembrane region" description="Helical" evidence="1">
    <location>
        <begin position="134"/>
        <end position="151"/>
    </location>
</feature>
<evidence type="ECO:0000256" key="1">
    <source>
        <dbReference type="SAM" id="Phobius"/>
    </source>
</evidence>
<feature type="transmembrane region" description="Helical" evidence="1">
    <location>
        <begin position="12"/>
        <end position="33"/>
    </location>
</feature>
<feature type="transmembrane region" description="Helical" evidence="1">
    <location>
        <begin position="263"/>
        <end position="286"/>
    </location>
</feature>
<dbReference type="OrthoDB" id="1689146at2759"/>
<dbReference type="AlphaFoldDB" id="A0A368RSV7"/>
<keyword evidence="1" id="KW-1133">Transmembrane helix</keyword>
<dbReference type="PANTHER" id="PTHR31325">
    <property type="entry name" value="OS01G0798800 PROTEIN-RELATED"/>
    <property type="match status" value="1"/>
</dbReference>
<feature type="domain" description="DUF4220" evidence="2">
    <location>
        <begin position="48"/>
        <end position="368"/>
    </location>
</feature>
<keyword evidence="1" id="KW-0812">Transmembrane</keyword>
<dbReference type="InterPro" id="IPR007658">
    <property type="entry name" value="DUF594"/>
</dbReference>
<accession>A0A368RSV7</accession>
<reference evidence="3" key="2">
    <citation type="submission" date="2015-07" db="EMBL/GenBank/DDBJ databases">
        <authorList>
            <person name="Noorani M."/>
        </authorList>
    </citation>
    <scope>NUCLEOTIDE SEQUENCE</scope>
    <source>
        <strain evidence="3">Yugu1</strain>
    </source>
</reference>
<keyword evidence="1" id="KW-0472">Membrane</keyword>
<feature type="transmembrane region" description="Helical" evidence="1">
    <location>
        <begin position="298"/>
        <end position="320"/>
    </location>
</feature>
<dbReference type="EMBL" id="CM003534">
    <property type="protein sequence ID" value="RCV32630.1"/>
    <property type="molecule type" value="Genomic_DNA"/>
</dbReference>